<feature type="compositionally biased region" description="Low complexity" evidence="1">
    <location>
        <begin position="49"/>
        <end position="60"/>
    </location>
</feature>
<protein>
    <submittedName>
        <fullName evidence="2">Uncharacterized protein</fullName>
    </submittedName>
</protein>
<evidence type="ECO:0000313" key="2">
    <source>
        <dbReference type="EMBL" id="SDC11648.1"/>
    </source>
</evidence>
<name>A0A1G6IYR4_9PSEU</name>
<keyword evidence="3" id="KW-1185">Reference proteome</keyword>
<dbReference type="RefSeq" id="WP_091447051.1">
    <property type="nucleotide sequence ID" value="NZ_FMZZ01000001.1"/>
</dbReference>
<dbReference type="Proteomes" id="UP000199501">
    <property type="component" value="Unassembled WGS sequence"/>
</dbReference>
<dbReference type="OrthoDB" id="3697810at2"/>
<evidence type="ECO:0000313" key="3">
    <source>
        <dbReference type="Proteomes" id="UP000199501"/>
    </source>
</evidence>
<organism evidence="2 3">
    <name type="scientific">Actinokineospora iranica</name>
    <dbReference type="NCBI Taxonomy" id="1271860"/>
    <lineage>
        <taxon>Bacteria</taxon>
        <taxon>Bacillati</taxon>
        <taxon>Actinomycetota</taxon>
        <taxon>Actinomycetes</taxon>
        <taxon>Pseudonocardiales</taxon>
        <taxon>Pseudonocardiaceae</taxon>
        <taxon>Actinokineospora</taxon>
    </lineage>
</organism>
<accession>A0A1G6IYR4</accession>
<dbReference type="EMBL" id="FMZZ01000001">
    <property type="protein sequence ID" value="SDC11648.1"/>
    <property type="molecule type" value="Genomic_DNA"/>
</dbReference>
<feature type="compositionally biased region" description="Low complexity" evidence="1">
    <location>
        <begin position="77"/>
        <end position="94"/>
    </location>
</feature>
<feature type="region of interest" description="Disordered" evidence="1">
    <location>
        <begin position="49"/>
        <end position="94"/>
    </location>
</feature>
<dbReference type="PROSITE" id="PS51257">
    <property type="entry name" value="PROKAR_LIPOPROTEIN"/>
    <property type="match status" value="1"/>
</dbReference>
<sequence length="200" mass="20340">MDHKRRLRGLALGLVLAAGAVGCTTVQRAEGQPATEAPAAAPVVSDPATATTITETQTETVRPVDTRGGSDAGGRITTTSRKPGTTTTTTTPSGARIDSFTVVRQPTCPVRGTPDAPFSSPGQDVVISWKVSGASGAAISVDNPDVYGGYGGDYPAAGQLELAFPCDPTAGKTTHTYTLWPKGAKTVSKTLTVTAANNAP</sequence>
<dbReference type="AlphaFoldDB" id="A0A1G6IYR4"/>
<gene>
    <name evidence="2" type="ORF">SAMN05216174_101159</name>
</gene>
<proteinExistence type="predicted"/>
<reference evidence="3" key="1">
    <citation type="submission" date="2016-10" db="EMBL/GenBank/DDBJ databases">
        <authorList>
            <person name="Varghese N."/>
            <person name="Submissions S."/>
        </authorList>
    </citation>
    <scope>NUCLEOTIDE SEQUENCE [LARGE SCALE GENOMIC DNA]</scope>
    <source>
        <strain evidence="3">IBRC-M 10403</strain>
    </source>
</reference>
<evidence type="ECO:0000256" key="1">
    <source>
        <dbReference type="SAM" id="MobiDB-lite"/>
    </source>
</evidence>